<reference evidence="1" key="1">
    <citation type="submission" date="2018-11" db="EMBL/GenBank/DDBJ databases">
        <authorList>
            <consortium name="Pathogen Informatics"/>
        </authorList>
    </citation>
    <scope>NUCLEOTIDE SEQUENCE</scope>
</reference>
<evidence type="ECO:0000313" key="2">
    <source>
        <dbReference type="Proteomes" id="UP000784294"/>
    </source>
</evidence>
<protein>
    <submittedName>
        <fullName evidence="1">Uncharacterized protein</fullName>
    </submittedName>
</protein>
<sequence>MSGVIHLWNVPPITLNEGSSSIETIQALTTAWLLHNQHLPDQTPSEFTVQELQWLCLWTPTLQQPEPHETSKSQKNHSLRCILIAGGEDGMVTIWPISTPFGDQPGGMTRSSRKPGPKYLHGIGYFGQCGGAVIS</sequence>
<accession>A0A3S5A4J7</accession>
<evidence type="ECO:0000313" key="1">
    <source>
        <dbReference type="EMBL" id="VEL27513.1"/>
    </source>
</evidence>
<dbReference type="AlphaFoldDB" id="A0A3S5A4J7"/>
<dbReference type="EMBL" id="CAAALY010087740">
    <property type="protein sequence ID" value="VEL27513.1"/>
    <property type="molecule type" value="Genomic_DNA"/>
</dbReference>
<name>A0A3S5A4J7_9PLAT</name>
<organism evidence="1 2">
    <name type="scientific">Protopolystoma xenopodis</name>
    <dbReference type="NCBI Taxonomy" id="117903"/>
    <lineage>
        <taxon>Eukaryota</taxon>
        <taxon>Metazoa</taxon>
        <taxon>Spiralia</taxon>
        <taxon>Lophotrochozoa</taxon>
        <taxon>Platyhelminthes</taxon>
        <taxon>Monogenea</taxon>
        <taxon>Polyopisthocotylea</taxon>
        <taxon>Polystomatidea</taxon>
        <taxon>Polystomatidae</taxon>
        <taxon>Protopolystoma</taxon>
    </lineage>
</organism>
<proteinExistence type="predicted"/>
<dbReference type="Proteomes" id="UP000784294">
    <property type="component" value="Unassembled WGS sequence"/>
</dbReference>
<keyword evidence="2" id="KW-1185">Reference proteome</keyword>
<comment type="caution">
    <text evidence="1">The sequence shown here is derived from an EMBL/GenBank/DDBJ whole genome shotgun (WGS) entry which is preliminary data.</text>
</comment>
<gene>
    <name evidence="1" type="ORF">PXEA_LOCUS20953</name>
</gene>